<dbReference type="InterPro" id="IPR021878">
    <property type="entry name" value="TgpA_N"/>
</dbReference>
<feature type="transmembrane region" description="Helical" evidence="1">
    <location>
        <begin position="111"/>
        <end position="129"/>
    </location>
</feature>
<dbReference type="InterPro" id="IPR002931">
    <property type="entry name" value="Transglutaminase-like"/>
</dbReference>
<keyword evidence="1" id="KW-0812">Transmembrane</keyword>
<dbReference type="InterPro" id="IPR052901">
    <property type="entry name" value="Bact_TGase-like"/>
</dbReference>
<dbReference type="InterPro" id="IPR038765">
    <property type="entry name" value="Papain-like_cys_pep_sf"/>
</dbReference>
<feature type="domain" description="Transglutaminase-like" evidence="2">
    <location>
        <begin position="417"/>
        <end position="488"/>
    </location>
</feature>
<organism evidence="3 4">
    <name type="scientific">Variovorax paradoxus</name>
    <dbReference type="NCBI Taxonomy" id="34073"/>
    <lineage>
        <taxon>Bacteria</taxon>
        <taxon>Pseudomonadati</taxon>
        <taxon>Pseudomonadota</taxon>
        <taxon>Betaproteobacteria</taxon>
        <taxon>Burkholderiales</taxon>
        <taxon>Comamonadaceae</taxon>
        <taxon>Variovorax</taxon>
    </lineage>
</organism>
<protein>
    <submittedName>
        <fullName evidence="3">DUF3488 domain-containing protein</fullName>
    </submittedName>
</protein>
<evidence type="ECO:0000313" key="3">
    <source>
        <dbReference type="EMBL" id="QFZ86447.1"/>
    </source>
</evidence>
<dbReference type="Pfam" id="PF11992">
    <property type="entry name" value="TgpA_N"/>
    <property type="match status" value="1"/>
</dbReference>
<dbReference type="Proteomes" id="UP000326780">
    <property type="component" value="Chromosome"/>
</dbReference>
<gene>
    <name evidence="3" type="ORF">GFK26_28605</name>
</gene>
<dbReference type="EMBL" id="CP045644">
    <property type="protein sequence ID" value="QFZ86447.1"/>
    <property type="molecule type" value="Genomic_DNA"/>
</dbReference>
<reference evidence="3 4" key="1">
    <citation type="submission" date="2019-10" db="EMBL/GenBank/DDBJ databases">
        <title>Complete genome sequence of Variovorax paradoxus 5C-2.</title>
        <authorList>
            <person name="Gogoleva N.E."/>
            <person name="Balkin A.S."/>
        </authorList>
    </citation>
    <scope>NUCLEOTIDE SEQUENCE [LARGE SCALE GENOMIC DNA]</scope>
    <source>
        <strain evidence="3 4">5C-2</strain>
    </source>
</reference>
<feature type="transmembrane region" description="Helical" evidence="1">
    <location>
        <begin position="135"/>
        <end position="157"/>
    </location>
</feature>
<accession>A0A5Q0MC32</accession>
<dbReference type="SMART" id="SM00460">
    <property type="entry name" value="TGc"/>
    <property type="match status" value="1"/>
</dbReference>
<dbReference type="RefSeq" id="WP_153284940.1">
    <property type="nucleotide sequence ID" value="NZ_CP045644.1"/>
</dbReference>
<dbReference type="AlphaFoldDB" id="A0A5Q0MC32"/>
<evidence type="ECO:0000313" key="4">
    <source>
        <dbReference type="Proteomes" id="UP000326780"/>
    </source>
</evidence>
<evidence type="ECO:0000256" key="1">
    <source>
        <dbReference type="SAM" id="Phobius"/>
    </source>
</evidence>
<feature type="transmembrane region" description="Helical" evidence="1">
    <location>
        <begin position="65"/>
        <end position="82"/>
    </location>
</feature>
<feature type="transmembrane region" description="Helical" evidence="1">
    <location>
        <begin position="169"/>
        <end position="187"/>
    </location>
</feature>
<proteinExistence type="predicted"/>
<keyword evidence="1" id="KW-0472">Membrane</keyword>
<dbReference type="Gene3D" id="3.10.620.30">
    <property type="match status" value="1"/>
</dbReference>
<dbReference type="PANTHER" id="PTHR42736:SF1">
    <property type="entry name" value="PROTEIN-GLUTAMINE GAMMA-GLUTAMYLTRANSFERASE"/>
    <property type="match status" value="1"/>
</dbReference>
<dbReference type="SUPFAM" id="SSF54001">
    <property type="entry name" value="Cysteine proteinases"/>
    <property type="match status" value="1"/>
</dbReference>
<dbReference type="Pfam" id="PF01841">
    <property type="entry name" value="Transglut_core"/>
    <property type="match status" value="1"/>
</dbReference>
<evidence type="ECO:0000259" key="2">
    <source>
        <dbReference type="SMART" id="SM00460"/>
    </source>
</evidence>
<name>A0A5Q0MC32_VARPD</name>
<feature type="transmembrane region" description="Helical" evidence="1">
    <location>
        <begin position="14"/>
        <end position="30"/>
    </location>
</feature>
<sequence length="673" mass="74272">MNRVARELTALPRDARDTLFLLCVIGLILLPQVNELPWWCSAITAMVLLWRASLAVQARPLPSKWWRIALLALALAGTYATYRTLLGRDAGVTLVVCLLALKTLELRARRDAFVIFFLGFFAMLTNFFYSQSLLTAFTMLLALLGLLTALVNAHMPVGRPPLMQAARTAGWMALAGAPVMLALFLLFPRFAPLWGTPSDAMAGRSGLSNTMRVGTIAELALDGSIAARIKFDDNRAPPQSQLYFRGPVLAQFDGREWTALPTWARSGQSVSNLRTRGEPVRYEVTLEASQRPWLLTLDAAPRAPALPGYEVIGTSDLQWFVNRPVTDLVRYRAESHPQFESGPVTRTGSRLQPYLALPPGSNPRTAELAAQMRADPALAGADAQAFVQAALQRLRTGGYTYTLEPGVYGNETADEFWFDRKEGFCEHIASAFVVLMRNLQIPARIVTGYQGGELNNVDNYWVVRQSDAHAWAEVWQEGTGWVRVDPTGSVAPGRIGQFQRLTAQPGLFAGAIGVMSPTLVQNLRAAWEAVNNGWNQWVLNYTQSRQLDLLKTLGFNAPSLEDLAYVLLYLLVAASLAGAGWTLWERSQHDPWLRLLGRARARLAKAGLPLPETAPPRQMAQAADARFGPAAQAVRDWLLKLEAQRYAPTTPASLAALRAEFRRLPWPPTPPRA</sequence>
<keyword evidence="1" id="KW-1133">Transmembrane helix</keyword>
<dbReference type="PANTHER" id="PTHR42736">
    <property type="entry name" value="PROTEIN-GLUTAMINE GAMMA-GLUTAMYLTRANSFERASE"/>
    <property type="match status" value="1"/>
</dbReference>